<dbReference type="OrthoDB" id="11500at2157"/>
<keyword evidence="1" id="KW-0472">Membrane</keyword>
<reference evidence="3" key="1">
    <citation type="submission" date="2015-03" db="EMBL/GenBank/DDBJ databases">
        <title>Characterization of two novel Thaumarchaeota isolated from the Northern Adriatic Sea.</title>
        <authorList>
            <person name="Bayer B."/>
            <person name="Vojvoda J."/>
            <person name="Offre P."/>
            <person name="Srivastava A."/>
            <person name="Elisabeth N."/>
            <person name="Garcia J.A.L."/>
            <person name="Schleper C."/>
            <person name="Herndl G.J."/>
        </authorList>
    </citation>
    <scope>NUCLEOTIDE SEQUENCE [LARGE SCALE GENOMIC DNA]</scope>
    <source>
        <strain evidence="3">NF5</strain>
    </source>
</reference>
<dbReference type="STRING" id="1580092.NADRNF5_0129"/>
<accession>A0A0D5BZV9</accession>
<reference evidence="2 3" key="2">
    <citation type="journal article" date="2016" name="ISME J.">
        <title>Physiological and genomic characterization of two novel marine thaumarchaeal strains indicates niche differentiation.</title>
        <authorList>
            <person name="Bayer B."/>
            <person name="Vojvoda J."/>
            <person name="Offre P."/>
            <person name="Alves R.J."/>
            <person name="Elisabeth N.H."/>
            <person name="Garcia J.A."/>
            <person name="Volland J.M."/>
            <person name="Srivastava A."/>
            <person name="Schleper C."/>
            <person name="Herndl G.J."/>
        </authorList>
    </citation>
    <scope>NUCLEOTIDE SEQUENCE [LARGE SCALE GENOMIC DNA]</scope>
    <source>
        <strain evidence="2 3">NF5</strain>
    </source>
</reference>
<gene>
    <name evidence="2" type="ORF">NADRNF5_0129</name>
</gene>
<dbReference type="RefSeq" id="WP_048114652.1">
    <property type="nucleotide sequence ID" value="NZ_CP011070.1"/>
</dbReference>
<dbReference type="EMBL" id="CP011070">
    <property type="protein sequence ID" value="AJW69828.1"/>
    <property type="molecule type" value="Genomic_DNA"/>
</dbReference>
<keyword evidence="3" id="KW-1185">Reference proteome</keyword>
<name>A0A0D5BZV9_9ARCH</name>
<keyword evidence="1" id="KW-1133">Transmembrane helix</keyword>
<protein>
    <submittedName>
        <fullName evidence="2">Uncharacterized protein</fullName>
    </submittedName>
</protein>
<dbReference type="Proteomes" id="UP000032408">
    <property type="component" value="Chromosome"/>
</dbReference>
<organism evidence="2 3">
    <name type="scientific">Nitrosopumilus adriaticus</name>
    <dbReference type="NCBI Taxonomy" id="1580092"/>
    <lineage>
        <taxon>Archaea</taxon>
        <taxon>Nitrososphaerota</taxon>
        <taxon>Nitrososphaeria</taxon>
        <taxon>Nitrosopumilales</taxon>
        <taxon>Nitrosopumilaceae</taxon>
        <taxon>Nitrosopumilus</taxon>
    </lineage>
</organism>
<dbReference type="KEGG" id="nin:NADRNF5_0129"/>
<dbReference type="AlphaFoldDB" id="A0A0D5BZV9"/>
<evidence type="ECO:0000256" key="1">
    <source>
        <dbReference type="SAM" id="Phobius"/>
    </source>
</evidence>
<evidence type="ECO:0000313" key="2">
    <source>
        <dbReference type="EMBL" id="AJW69828.1"/>
    </source>
</evidence>
<dbReference type="GeneID" id="24819386"/>
<evidence type="ECO:0000313" key="3">
    <source>
        <dbReference type="Proteomes" id="UP000032408"/>
    </source>
</evidence>
<feature type="transmembrane region" description="Helical" evidence="1">
    <location>
        <begin position="273"/>
        <end position="292"/>
    </location>
</feature>
<sequence>MNSKICGFLVILLIISVIPTVDAQISFGEKASQKSVEIVINSFGDVHVKHVVNPANLPKQIELIYGTASNITVTDEEGEEKQFSVIGDNTGLLIFPSQNRSIVEYDLEHAITQIDNVWTWSFRYLETTSFILPEEADLIFANERPVYLDEKKGITCHGCQMILEYSLDEPKIYQNIKWEDKEFLVEIRTYTKINDFTFDQPTKSITFDVSEKNRFVTTIIPLELLWGPYAVFLDDEKIYFHEYINNGTHVWLNIRPETTGEVTIIGTTVVPEFSILAPLAIGFLVIVIAPLIRKVNLH</sequence>
<proteinExistence type="predicted"/>
<dbReference type="HOGENOM" id="CLU_932557_0_0_2"/>
<keyword evidence="1" id="KW-0812">Transmembrane</keyword>